<dbReference type="GO" id="GO:0032259">
    <property type="term" value="P:methylation"/>
    <property type="evidence" value="ECO:0007669"/>
    <property type="project" value="UniProtKB-KW"/>
</dbReference>
<dbReference type="GO" id="GO:0005737">
    <property type="term" value="C:cytoplasm"/>
    <property type="evidence" value="ECO:0007669"/>
    <property type="project" value="TreeGrafter"/>
</dbReference>
<keyword evidence="5 7" id="KW-0863">Zinc-finger</keyword>
<reference evidence="10" key="1">
    <citation type="submission" date="2017-01" db="EMBL/GenBank/DDBJ databases">
        <title>A deep insight into the sialotranscriptome of adult male and female Cluex tarsalis mosquitoes.</title>
        <authorList>
            <person name="Ribeiro J.M."/>
            <person name="Moreira F."/>
            <person name="Bernard K.A."/>
            <person name="Calvo E."/>
        </authorList>
    </citation>
    <scope>NUCLEOTIDE SEQUENCE</scope>
    <source>
        <strain evidence="10">Kern County</strain>
        <tissue evidence="10">Salivary glands</tissue>
    </source>
</reference>
<accession>A0A1Q3EW83</accession>
<dbReference type="SUPFAM" id="SSF144232">
    <property type="entry name" value="HIT/MYND zinc finger-like"/>
    <property type="match status" value="1"/>
</dbReference>
<protein>
    <recommendedName>
        <fullName evidence="9">MYND-type domain-containing protein</fullName>
    </recommendedName>
</protein>
<dbReference type="PANTHER" id="PTHR46165:SF2">
    <property type="entry name" value="SET AND MYND DOMAIN-CONTAINING PROTEIN 4"/>
    <property type="match status" value="1"/>
</dbReference>
<dbReference type="Gene3D" id="1.10.220.160">
    <property type="match status" value="1"/>
</dbReference>
<dbReference type="Gene3D" id="6.10.140.2220">
    <property type="match status" value="1"/>
</dbReference>
<evidence type="ECO:0000259" key="9">
    <source>
        <dbReference type="PROSITE" id="PS50865"/>
    </source>
</evidence>
<feature type="compositionally biased region" description="Low complexity" evidence="8">
    <location>
        <begin position="25"/>
        <end position="36"/>
    </location>
</feature>
<dbReference type="GO" id="GO:0008168">
    <property type="term" value="F:methyltransferase activity"/>
    <property type="evidence" value="ECO:0007669"/>
    <property type="project" value="UniProtKB-KW"/>
</dbReference>
<dbReference type="PANTHER" id="PTHR46165">
    <property type="entry name" value="SET AND MYND DOMAIN-CONTAINING PROTEIN 4"/>
    <property type="match status" value="1"/>
</dbReference>
<keyword evidence="3" id="KW-0949">S-adenosyl-L-methionine</keyword>
<evidence type="ECO:0000256" key="6">
    <source>
        <dbReference type="ARBA" id="ARBA00022833"/>
    </source>
</evidence>
<dbReference type="GO" id="GO:0042826">
    <property type="term" value="F:histone deacetylase binding"/>
    <property type="evidence" value="ECO:0007669"/>
    <property type="project" value="TreeGrafter"/>
</dbReference>
<sequence length="1113" mass="127863">MENFNFPPVAFIRPDCPDEDHSDTSIDGSGTTTGSSEVAAAPSSGTNSSESVFQEFTIVGQNLPRFEAIPTTEWLALLRDKADIRRKFNLREADRLQHLSVQLAENDEPDRAMMQITQALYRCPPNAVLEKAILCQKGELLRRKERYQDAIRHLEHCLRIEGERFSFGTYLCLLRCYKAMGNVRKVRTTLARCATFFNRWKDEFQRYDSQLKNEPDVHMEEMKKEFDLHANCIPMEMVIDKSFRNEPAAQDDYEEEIDFEPYLGYTQDSKILGASAACRLDVEGQSPKLVANVFIPEGSIVLVERPLVSHVEFSKVQCYTCHDIHPHLIPCFNCQGVFYCSYQCQGKDANLHRFECRGYQLLFFPLVNGNLELRMLVRTLDTLQLIQVDKPLSSLKSHRTAEDLYRLLLEGGAAGRERFPELFNALLIKLDYAGFRPEDFDALMIKTEKLLSYVRFDGRIKSHYFSQWKHLDESQLDVFLGGLLLHFCTLTMTKVNRLSYNIPATDDFLGRVQDFITIGGSHEEQPLRETLQEALEQYVHNYAKGRRGVIDTDRLREGVRRHLEMLRTDYEDTRKVEPPVGDLNHQVWTRANVKRLWQKQLESAEARSMSSYDSVIMNHHQRQRAEDMVSSALLNFFDGYFDHFGEIPMCSKTRTFPNTMRAFYPTAMKLKHSCGPNLFFAMISNGLFVARARCDIQQGDELTLNHGPHYKEAPREERREYLRKIYISCDCIECGQIEDHWIRHQRVRCEKCLFNPGAPGICPECLQSKELPWEMELLIQQLQDIELQQCKNHIPQVVISGRSVGGLQMSTASGKRKMEMLKFFERLWQLMFVDSLHNVPLFNNLKEQLDCFANEAIRDAIDDVYELLLRCKKIIDTLFPYMSVQVANEYELVVRRTVKYMLPANLLSYRFLGGDMRQVHRTTDLARSMIRHAFTILDGHFLYNDDSYFKLVKVESLLRIVETNLRQTGAQEERDLFFTLLGDVKRPKGPVGAGSAGQKKSGGKKQSTNKVVVVAAAKSVKQPEKPQTPTATVLDSYESKSAFLRNSLPNGDLSVATTNGDHESTVLFINEDDQTTTTAEPKKTGGKPEKNVKRKETGAIPKPSRTTKHHRKV</sequence>
<dbReference type="InterPro" id="IPR011990">
    <property type="entry name" value="TPR-like_helical_dom_sf"/>
</dbReference>
<evidence type="ECO:0000313" key="10">
    <source>
        <dbReference type="EMBL" id="JAV19563.1"/>
    </source>
</evidence>
<feature type="compositionally biased region" description="Basic and acidic residues" evidence="8">
    <location>
        <begin position="1080"/>
        <end position="1097"/>
    </location>
</feature>
<dbReference type="Pfam" id="PF01753">
    <property type="entry name" value="zf-MYND"/>
    <property type="match status" value="1"/>
</dbReference>
<evidence type="ECO:0000256" key="2">
    <source>
        <dbReference type="ARBA" id="ARBA00022679"/>
    </source>
</evidence>
<keyword evidence="1" id="KW-0489">Methyltransferase</keyword>
<feature type="region of interest" description="Disordered" evidence="8">
    <location>
        <begin position="989"/>
        <end position="1009"/>
    </location>
</feature>
<dbReference type="SUPFAM" id="SSF82199">
    <property type="entry name" value="SET domain"/>
    <property type="match status" value="1"/>
</dbReference>
<keyword evidence="4" id="KW-0479">Metal-binding</keyword>
<keyword evidence="6" id="KW-0862">Zinc</keyword>
<dbReference type="AlphaFoldDB" id="A0A1Q3EW83"/>
<dbReference type="Gene3D" id="1.25.40.10">
    <property type="entry name" value="Tetratricopeptide repeat domain"/>
    <property type="match status" value="1"/>
</dbReference>
<dbReference type="Gene3D" id="2.170.270.10">
    <property type="entry name" value="SET domain"/>
    <property type="match status" value="2"/>
</dbReference>
<evidence type="ECO:0000256" key="3">
    <source>
        <dbReference type="ARBA" id="ARBA00022691"/>
    </source>
</evidence>
<dbReference type="InterPro" id="IPR002893">
    <property type="entry name" value="Znf_MYND"/>
</dbReference>
<evidence type="ECO:0000256" key="4">
    <source>
        <dbReference type="ARBA" id="ARBA00022723"/>
    </source>
</evidence>
<organism evidence="10">
    <name type="scientific">Culex tarsalis</name>
    <name type="common">Encephalitis mosquito</name>
    <dbReference type="NCBI Taxonomy" id="7177"/>
    <lineage>
        <taxon>Eukaryota</taxon>
        <taxon>Metazoa</taxon>
        <taxon>Ecdysozoa</taxon>
        <taxon>Arthropoda</taxon>
        <taxon>Hexapoda</taxon>
        <taxon>Insecta</taxon>
        <taxon>Pterygota</taxon>
        <taxon>Neoptera</taxon>
        <taxon>Endopterygota</taxon>
        <taxon>Diptera</taxon>
        <taxon>Nematocera</taxon>
        <taxon>Culicoidea</taxon>
        <taxon>Culicidae</taxon>
        <taxon>Culicinae</taxon>
        <taxon>Culicini</taxon>
        <taxon>Culex</taxon>
        <taxon>Culex</taxon>
    </lineage>
</organism>
<evidence type="ECO:0000256" key="1">
    <source>
        <dbReference type="ARBA" id="ARBA00022603"/>
    </source>
</evidence>
<dbReference type="SUPFAM" id="SSF48452">
    <property type="entry name" value="TPR-like"/>
    <property type="match status" value="1"/>
</dbReference>
<evidence type="ECO:0000256" key="8">
    <source>
        <dbReference type="SAM" id="MobiDB-lite"/>
    </source>
</evidence>
<dbReference type="EMBL" id="GFDL01015482">
    <property type="protein sequence ID" value="JAV19563.1"/>
    <property type="molecule type" value="Transcribed_RNA"/>
</dbReference>
<feature type="compositionally biased region" description="Low complexity" evidence="8">
    <location>
        <begin position="996"/>
        <end position="1009"/>
    </location>
</feature>
<dbReference type="PROSITE" id="PS50865">
    <property type="entry name" value="ZF_MYND_2"/>
    <property type="match status" value="1"/>
</dbReference>
<keyword evidence="2" id="KW-0808">Transferase</keyword>
<feature type="region of interest" description="Disordered" evidence="8">
    <location>
        <begin position="1"/>
        <end position="48"/>
    </location>
</feature>
<dbReference type="GO" id="GO:0008270">
    <property type="term" value="F:zinc ion binding"/>
    <property type="evidence" value="ECO:0007669"/>
    <property type="project" value="UniProtKB-KW"/>
</dbReference>
<dbReference type="GO" id="GO:0005634">
    <property type="term" value="C:nucleus"/>
    <property type="evidence" value="ECO:0007669"/>
    <property type="project" value="TreeGrafter"/>
</dbReference>
<feature type="domain" description="MYND-type" evidence="9">
    <location>
        <begin position="318"/>
        <end position="356"/>
    </location>
</feature>
<dbReference type="CDD" id="cd20071">
    <property type="entry name" value="SET_SMYD"/>
    <property type="match status" value="1"/>
</dbReference>
<evidence type="ECO:0000256" key="5">
    <source>
        <dbReference type="ARBA" id="ARBA00022771"/>
    </source>
</evidence>
<name>A0A1Q3EW83_CULTA</name>
<dbReference type="InterPro" id="IPR052097">
    <property type="entry name" value="SET-MYND_domain_protein"/>
</dbReference>
<dbReference type="PROSITE" id="PS01360">
    <property type="entry name" value="ZF_MYND_1"/>
    <property type="match status" value="1"/>
</dbReference>
<dbReference type="InterPro" id="IPR046341">
    <property type="entry name" value="SET_dom_sf"/>
</dbReference>
<evidence type="ECO:0000256" key="7">
    <source>
        <dbReference type="PROSITE-ProRule" id="PRU00134"/>
    </source>
</evidence>
<feature type="region of interest" description="Disordered" evidence="8">
    <location>
        <begin position="1070"/>
        <end position="1113"/>
    </location>
</feature>
<proteinExistence type="predicted"/>